<dbReference type="EMBL" id="HBEM01028783">
    <property type="protein sequence ID" value="CAD8460705.1"/>
    <property type="molecule type" value="Transcribed_RNA"/>
</dbReference>
<dbReference type="PANTHER" id="PTHR33802">
    <property type="entry name" value="SI:CH211-161H7.5-RELATED"/>
    <property type="match status" value="1"/>
</dbReference>
<reference evidence="2" key="1">
    <citation type="submission" date="2021-01" db="EMBL/GenBank/DDBJ databases">
        <authorList>
            <person name="Corre E."/>
            <person name="Pelletier E."/>
            <person name="Niang G."/>
            <person name="Scheremetjew M."/>
            <person name="Finn R."/>
            <person name="Kale V."/>
            <person name="Holt S."/>
            <person name="Cochrane G."/>
            <person name="Meng A."/>
            <person name="Brown T."/>
            <person name="Cohen L."/>
        </authorList>
    </citation>
    <scope>NUCLEOTIDE SEQUENCE</scope>
    <source>
        <strain evidence="2">CCMP2058</strain>
    </source>
</reference>
<organism evidence="2">
    <name type="scientific">Amorphochlora amoebiformis</name>
    <dbReference type="NCBI Taxonomy" id="1561963"/>
    <lineage>
        <taxon>Eukaryota</taxon>
        <taxon>Sar</taxon>
        <taxon>Rhizaria</taxon>
        <taxon>Cercozoa</taxon>
        <taxon>Chlorarachniophyceae</taxon>
        <taxon>Amorphochlora</taxon>
    </lineage>
</organism>
<feature type="transmembrane region" description="Helical" evidence="1">
    <location>
        <begin position="165"/>
        <end position="184"/>
    </location>
</feature>
<sequence length="246" mass="26153">MGAVLVSPYISLAAFGVQTLVTYMSNTGAFGKTNKEVSENYFSLSTPAGYAFAIWGVIFTWEGVFVVNQLLNCTLTKNIGLWWISANVLQTIWSFAFAQEALVTSAFILSGLAGSMYMCAGAATSQSIVYVRGPLSLHAGWVAVAALLNWNLALVGNEASLNTQIAAAYSTVGAAVLGAMSMLLWKRDVVFATSIAWALVAIYVKQRNQKAISLSHFHKATIARLGLYGAGVIGVGIVTLLCDGVY</sequence>
<evidence type="ECO:0000256" key="1">
    <source>
        <dbReference type="SAM" id="Phobius"/>
    </source>
</evidence>
<feature type="transmembrane region" description="Helical" evidence="1">
    <location>
        <begin position="79"/>
        <end position="96"/>
    </location>
</feature>
<feature type="transmembrane region" description="Helical" evidence="1">
    <location>
        <begin position="189"/>
        <end position="205"/>
    </location>
</feature>
<evidence type="ECO:0000313" key="2">
    <source>
        <dbReference type="EMBL" id="CAD8460705.1"/>
    </source>
</evidence>
<feature type="transmembrane region" description="Helical" evidence="1">
    <location>
        <begin position="135"/>
        <end position="153"/>
    </location>
</feature>
<dbReference type="PANTHER" id="PTHR33802:SF1">
    <property type="entry name" value="XK-RELATED PROTEIN"/>
    <property type="match status" value="1"/>
</dbReference>
<gene>
    <name evidence="2" type="ORF">LAMO00422_LOCUS19663</name>
</gene>
<feature type="transmembrane region" description="Helical" evidence="1">
    <location>
        <begin position="225"/>
        <end position="245"/>
    </location>
</feature>
<keyword evidence="1" id="KW-0472">Membrane</keyword>
<keyword evidence="1" id="KW-0812">Transmembrane</keyword>
<protein>
    <submittedName>
        <fullName evidence="2">Uncharacterized protein</fullName>
    </submittedName>
</protein>
<feature type="transmembrane region" description="Helical" evidence="1">
    <location>
        <begin position="47"/>
        <end position="67"/>
    </location>
</feature>
<dbReference type="AlphaFoldDB" id="A0A7S0DRS0"/>
<accession>A0A7S0DRS0</accession>
<name>A0A7S0DRS0_9EUKA</name>
<keyword evidence="1" id="KW-1133">Transmembrane helix</keyword>
<feature type="transmembrane region" description="Helical" evidence="1">
    <location>
        <begin position="102"/>
        <end position="123"/>
    </location>
</feature>
<proteinExistence type="predicted"/>